<evidence type="ECO:0008006" key="3">
    <source>
        <dbReference type="Google" id="ProtNLM"/>
    </source>
</evidence>
<dbReference type="AlphaFoldDB" id="A0A1P8K6A8"/>
<dbReference type="GO" id="GO:0008237">
    <property type="term" value="F:metallopeptidase activity"/>
    <property type="evidence" value="ECO:0007669"/>
    <property type="project" value="InterPro"/>
</dbReference>
<dbReference type="STRING" id="1484693.RS694_02515"/>
<dbReference type="EMBL" id="CP019239">
    <property type="protein sequence ID" value="APW41535.1"/>
    <property type="molecule type" value="Genomic_DNA"/>
</dbReference>
<sequence>MMKGERMTTLPEHVEKLPHYNADQKKAIVSQLGSFYAHDLRIKEGSTYTFLPFTEEQFTRRVWPTIGPQAVAKPKLLFIGFEAGELQMVNSIAAAFDDVNTMLDAGLQNVGVSGRFSATPYELLFGTKAMRSGSSFALRERKVKEVLEAIQTDLTKHWIIERKATSSDVASWSAGDKIAIGSAWPQGGGKFAAGVLIHEMGHRQGLQDICAVCRAADLKTAHFQLYESESLKCSKNKPHGDLAASNGGHFIGIKRSRLLATTQKNLTVWNADSYRWYCSYFFKPEVQAGAPKAISW</sequence>
<dbReference type="KEGG" id="rsb:RS694_02515"/>
<dbReference type="Gene3D" id="3.40.390.10">
    <property type="entry name" value="Collagenase (Catalytic Domain)"/>
    <property type="match status" value="1"/>
</dbReference>
<reference evidence="1 2" key="1">
    <citation type="submission" date="2017-01" db="EMBL/GenBank/DDBJ databases">
        <authorList>
            <person name="Mah S.A."/>
            <person name="Swanson W.J."/>
            <person name="Moy G.W."/>
            <person name="Vacquier V.D."/>
        </authorList>
    </citation>
    <scope>NUCLEOTIDE SEQUENCE [LARGE SCALE GENOMIC DNA]</scope>
    <source>
        <strain evidence="1 2">DSM 22694</strain>
    </source>
</reference>
<proteinExistence type="predicted"/>
<evidence type="ECO:0000313" key="1">
    <source>
        <dbReference type="EMBL" id="APW41535.1"/>
    </source>
</evidence>
<dbReference type="InterPro" id="IPR024079">
    <property type="entry name" value="MetalloPept_cat_dom_sf"/>
</dbReference>
<dbReference type="Proteomes" id="UP000186110">
    <property type="component" value="Chromosome"/>
</dbReference>
<protein>
    <recommendedName>
        <fullName evidence="3">Lysine-specific metallo-endopeptidase domain-containing protein</fullName>
    </recommendedName>
</protein>
<organism evidence="1 2">
    <name type="scientific">Rhodoferax saidenbachensis</name>
    <dbReference type="NCBI Taxonomy" id="1484693"/>
    <lineage>
        <taxon>Bacteria</taxon>
        <taxon>Pseudomonadati</taxon>
        <taxon>Pseudomonadota</taxon>
        <taxon>Betaproteobacteria</taxon>
        <taxon>Burkholderiales</taxon>
        <taxon>Comamonadaceae</taxon>
        <taxon>Rhodoferax</taxon>
    </lineage>
</organism>
<keyword evidence="2" id="KW-1185">Reference proteome</keyword>
<evidence type="ECO:0000313" key="2">
    <source>
        <dbReference type="Proteomes" id="UP000186110"/>
    </source>
</evidence>
<accession>A0A1P8K6A8</accession>
<name>A0A1P8K6A8_9BURK</name>
<gene>
    <name evidence="1" type="ORF">RS694_02515</name>
</gene>